<dbReference type="EMBL" id="CP001999">
    <property type="protein sequence ID" value="ADG93359.1"/>
    <property type="molecule type" value="Genomic_DNA"/>
</dbReference>
<dbReference type="KEGG" id="ant:Arnit_1705"/>
<keyword evidence="2" id="KW-1185">Reference proteome</keyword>
<sequence>MAKDWKVTQTATVKGVKRTCSFILPYMETADVSAFCTLLEGGYQITEINESLSDMTSAETNAANSTPVNSIYIRGENAQSVSVRGFGGSPIHFKNTVTEDDIGIVLQNKKIFQYVPDAKVVSFSVKTSESLI</sequence>
<dbReference type="RefSeq" id="WP_013135504.1">
    <property type="nucleotide sequence ID" value="NC_014166.1"/>
</dbReference>
<evidence type="ECO:0000313" key="1">
    <source>
        <dbReference type="EMBL" id="ADG93359.1"/>
    </source>
</evidence>
<dbReference type="OrthoDB" id="5365639at2"/>
<dbReference type="Proteomes" id="UP000000939">
    <property type="component" value="Chromosome"/>
</dbReference>
<reference evidence="1 2" key="1">
    <citation type="journal article" date="2010" name="Stand. Genomic Sci.">
        <title>Complete genome sequence of Arcobacter nitrofigilis type strain (CI).</title>
        <authorList>
            <person name="Pati A."/>
            <person name="Gronow S."/>
            <person name="Lapidus A."/>
            <person name="Copeland A."/>
            <person name="Glavina Del Rio T."/>
            <person name="Nolan M."/>
            <person name="Lucas S."/>
            <person name="Tice H."/>
            <person name="Cheng J.F."/>
            <person name="Han C."/>
            <person name="Chertkov O."/>
            <person name="Bruce D."/>
            <person name="Tapia R."/>
            <person name="Goodwin L."/>
            <person name="Pitluck S."/>
            <person name="Liolios K."/>
            <person name="Ivanova N."/>
            <person name="Mavromatis K."/>
            <person name="Chen A."/>
            <person name="Palaniappan K."/>
            <person name="Land M."/>
            <person name="Hauser L."/>
            <person name="Chang Y.J."/>
            <person name="Jeffries C.D."/>
            <person name="Detter J.C."/>
            <person name="Rohde M."/>
            <person name="Goker M."/>
            <person name="Bristow J."/>
            <person name="Eisen J.A."/>
            <person name="Markowitz V."/>
            <person name="Hugenholtz P."/>
            <person name="Klenk H.P."/>
            <person name="Kyrpides N.C."/>
        </authorList>
    </citation>
    <scope>NUCLEOTIDE SEQUENCE [LARGE SCALE GENOMIC DNA]</scope>
    <source>
        <strain evidence="2">ATCC 33309 / DSM 7299 / CCUG 15893 / LMG 7604 / NCTC 12251 / CI</strain>
    </source>
</reference>
<evidence type="ECO:0000313" key="2">
    <source>
        <dbReference type="Proteomes" id="UP000000939"/>
    </source>
</evidence>
<dbReference type="STRING" id="572480.Arnit_1705"/>
<name>D5UZZ0_ARCNC</name>
<gene>
    <name evidence="1" type="ordered locus">Arnit_1705</name>
</gene>
<dbReference type="HOGENOM" id="CLU_1912706_0_0_7"/>
<dbReference type="AlphaFoldDB" id="D5UZZ0"/>
<protein>
    <submittedName>
        <fullName evidence="1">Uncharacterized protein</fullName>
    </submittedName>
</protein>
<organism evidence="1 2">
    <name type="scientific">Arcobacter nitrofigilis (strain ATCC 33309 / DSM 7299 / CCUG 15893 / LMG 7604 / NCTC 12251 / CI)</name>
    <name type="common">Campylobacter nitrofigilis</name>
    <dbReference type="NCBI Taxonomy" id="572480"/>
    <lineage>
        <taxon>Bacteria</taxon>
        <taxon>Pseudomonadati</taxon>
        <taxon>Campylobacterota</taxon>
        <taxon>Epsilonproteobacteria</taxon>
        <taxon>Campylobacterales</taxon>
        <taxon>Arcobacteraceae</taxon>
        <taxon>Arcobacter</taxon>
    </lineage>
</organism>
<proteinExistence type="predicted"/>
<accession>D5UZZ0</accession>